<dbReference type="NCBIfam" id="TIGR02273">
    <property type="entry name" value="16S_RimM"/>
    <property type="match status" value="1"/>
</dbReference>
<keyword evidence="2 5" id="KW-0690">Ribosome biogenesis</keyword>
<accession>A0A1M5ZZV1</accession>
<dbReference type="HAMAP" id="MF_00014">
    <property type="entry name" value="Ribosome_mat_RimM"/>
    <property type="match status" value="1"/>
</dbReference>
<comment type="subcellular location">
    <subcellularLocation>
        <location evidence="5">Cytoplasm</location>
    </subcellularLocation>
</comment>
<dbReference type="InterPro" id="IPR002676">
    <property type="entry name" value="RimM_N"/>
</dbReference>
<keyword evidence="9" id="KW-1185">Reference proteome</keyword>
<dbReference type="Pfam" id="PF24986">
    <property type="entry name" value="PRC_RimM"/>
    <property type="match status" value="1"/>
</dbReference>
<organism evidence="8 9">
    <name type="scientific">Parasporobacterium paucivorans DSM 15970</name>
    <dbReference type="NCBI Taxonomy" id="1122934"/>
    <lineage>
        <taxon>Bacteria</taxon>
        <taxon>Bacillati</taxon>
        <taxon>Bacillota</taxon>
        <taxon>Clostridia</taxon>
        <taxon>Lachnospirales</taxon>
        <taxon>Lachnospiraceae</taxon>
        <taxon>Parasporobacterium</taxon>
    </lineage>
</organism>
<dbReference type="GO" id="GO:0005840">
    <property type="term" value="C:ribosome"/>
    <property type="evidence" value="ECO:0007669"/>
    <property type="project" value="InterPro"/>
</dbReference>
<evidence type="ECO:0000256" key="1">
    <source>
        <dbReference type="ARBA" id="ARBA00022490"/>
    </source>
</evidence>
<dbReference type="Gene3D" id="2.40.30.60">
    <property type="entry name" value="RimM"/>
    <property type="match status" value="1"/>
</dbReference>
<evidence type="ECO:0000256" key="3">
    <source>
        <dbReference type="ARBA" id="ARBA00022552"/>
    </source>
</evidence>
<dbReference type="Pfam" id="PF01782">
    <property type="entry name" value="RimM"/>
    <property type="match status" value="1"/>
</dbReference>
<evidence type="ECO:0000259" key="7">
    <source>
        <dbReference type="Pfam" id="PF24986"/>
    </source>
</evidence>
<feature type="domain" description="RimM N-terminal" evidence="6">
    <location>
        <begin position="7"/>
        <end position="87"/>
    </location>
</feature>
<evidence type="ECO:0000256" key="2">
    <source>
        <dbReference type="ARBA" id="ARBA00022517"/>
    </source>
</evidence>
<dbReference type="Gene3D" id="2.30.30.240">
    <property type="entry name" value="PRC-barrel domain"/>
    <property type="match status" value="1"/>
</dbReference>
<keyword evidence="1 5" id="KW-0963">Cytoplasm</keyword>
<name>A0A1M5ZZV1_9FIRM</name>
<dbReference type="Proteomes" id="UP000184342">
    <property type="component" value="Unassembled WGS sequence"/>
</dbReference>
<reference evidence="8 9" key="1">
    <citation type="submission" date="2016-11" db="EMBL/GenBank/DDBJ databases">
        <authorList>
            <person name="Jaros S."/>
            <person name="Januszkiewicz K."/>
            <person name="Wedrychowicz H."/>
        </authorList>
    </citation>
    <scope>NUCLEOTIDE SEQUENCE [LARGE SCALE GENOMIC DNA]</scope>
    <source>
        <strain evidence="8 9">DSM 15970</strain>
    </source>
</reference>
<evidence type="ECO:0000313" key="9">
    <source>
        <dbReference type="Proteomes" id="UP000184342"/>
    </source>
</evidence>
<dbReference type="SUPFAM" id="SSF50346">
    <property type="entry name" value="PRC-barrel domain"/>
    <property type="match status" value="1"/>
</dbReference>
<gene>
    <name evidence="5" type="primary">rimM</name>
    <name evidence="8" type="ORF">SAMN02745691_00006</name>
</gene>
<sequence length="169" mass="18934">MQDVLRVGVITGTHGLKGEVKVFPTTDDPKRFKDLKEVLLYTDKDILPLKITGVKFTKNLVVLKFKGFETIEEAEKLKKKELFISRENAVPLEEGEYFIVDLIGLQVVTDDGILLGTLTDVIQTGANDVYVVEGSDKKEILLPAIRECILNTDLEKKIMTVKIPEGLMD</sequence>
<comment type="similarity">
    <text evidence="5">Belongs to the RimM family.</text>
</comment>
<dbReference type="InterPro" id="IPR036976">
    <property type="entry name" value="RimM_N_sf"/>
</dbReference>
<dbReference type="STRING" id="1122934.SAMN02745691_00006"/>
<dbReference type="PANTHER" id="PTHR33692">
    <property type="entry name" value="RIBOSOME MATURATION FACTOR RIMM"/>
    <property type="match status" value="1"/>
</dbReference>
<dbReference type="GO" id="GO:0006364">
    <property type="term" value="P:rRNA processing"/>
    <property type="evidence" value="ECO:0007669"/>
    <property type="project" value="UniProtKB-UniRule"/>
</dbReference>
<dbReference type="OrthoDB" id="9810331at2"/>
<feature type="domain" description="Ribosome maturation factor RimM PRC barrel" evidence="7">
    <location>
        <begin position="100"/>
        <end position="167"/>
    </location>
</feature>
<protein>
    <recommendedName>
        <fullName evidence="5">Ribosome maturation factor RimM</fullName>
    </recommendedName>
</protein>
<dbReference type="GO" id="GO:0042274">
    <property type="term" value="P:ribosomal small subunit biogenesis"/>
    <property type="evidence" value="ECO:0007669"/>
    <property type="project" value="UniProtKB-UniRule"/>
</dbReference>
<dbReference type="GO" id="GO:0043022">
    <property type="term" value="F:ribosome binding"/>
    <property type="evidence" value="ECO:0007669"/>
    <property type="project" value="InterPro"/>
</dbReference>
<dbReference type="AlphaFoldDB" id="A0A1M5ZZV1"/>
<dbReference type="InterPro" id="IPR009000">
    <property type="entry name" value="Transl_B-barrel_sf"/>
</dbReference>
<dbReference type="InterPro" id="IPR011961">
    <property type="entry name" value="RimM"/>
</dbReference>
<dbReference type="GO" id="GO:0005737">
    <property type="term" value="C:cytoplasm"/>
    <property type="evidence" value="ECO:0007669"/>
    <property type="project" value="UniProtKB-SubCell"/>
</dbReference>
<evidence type="ECO:0000256" key="4">
    <source>
        <dbReference type="ARBA" id="ARBA00023186"/>
    </source>
</evidence>
<evidence type="ECO:0000259" key="6">
    <source>
        <dbReference type="Pfam" id="PF01782"/>
    </source>
</evidence>
<dbReference type="SUPFAM" id="SSF50447">
    <property type="entry name" value="Translation proteins"/>
    <property type="match status" value="1"/>
</dbReference>
<comment type="subunit">
    <text evidence="5">Binds ribosomal protein uS19.</text>
</comment>
<evidence type="ECO:0000256" key="5">
    <source>
        <dbReference type="HAMAP-Rule" id="MF_00014"/>
    </source>
</evidence>
<dbReference type="PANTHER" id="PTHR33692:SF1">
    <property type="entry name" value="RIBOSOME MATURATION FACTOR RIMM"/>
    <property type="match status" value="1"/>
</dbReference>
<keyword evidence="4 5" id="KW-0143">Chaperone</keyword>
<comment type="domain">
    <text evidence="5">The PRC barrel domain binds ribosomal protein uS19.</text>
</comment>
<dbReference type="EMBL" id="FQYT01000002">
    <property type="protein sequence ID" value="SHI29730.1"/>
    <property type="molecule type" value="Genomic_DNA"/>
</dbReference>
<dbReference type="InterPro" id="IPR011033">
    <property type="entry name" value="PRC_barrel-like_sf"/>
</dbReference>
<proteinExistence type="inferred from homology"/>
<comment type="function">
    <text evidence="5">An accessory protein needed during the final step in the assembly of 30S ribosomal subunit, possibly for assembly of the head region. Essential for efficient processing of 16S rRNA. May be needed both before and after RbfA during the maturation of 16S rRNA. It has affinity for free ribosomal 30S subunits but not for 70S ribosomes.</text>
</comment>
<evidence type="ECO:0000313" key="8">
    <source>
        <dbReference type="EMBL" id="SHI29730.1"/>
    </source>
</evidence>
<dbReference type="RefSeq" id="WP_073992317.1">
    <property type="nucleotide sequence ID" value="NZ_FQYT01000002.1"/>
</dbReference>
<dbReference type="InterPro" id="IPR056792">
    <property type="entry name" value="PRC_RimM"/>
</dbReference>
<keyword evidence="3 5" id="KW-0698">rRNA processing</keyword>